<evidence type="ECO:0000313" key="1">
    <source>
        <dbReference type="EMBL" id="MFC5527161.1"/>
    </source>
</evidence>
<gene>
    <name evidence="1" type="ORF">ACFPPA_15580</name>
</gene>
<comment type="caution">
    <text evidence="1">The sequence shown here is derived from an EMBL/GenBank/DDBJ whole genome shotgun (WGS) entry which is preliminary data.</text>
</comment>
<dbReference type="SUPFAM" id="SSF54909">
    <property type="entry name" value="Dimeric alpha+beta barrel"/>
    <property type="match status" value="1"/>
</dbReference>
<organism evidence="1 2">
    <name type="scientific">Rhodanobacter ginsengisoli</name>
    <dbReference type="NCBI Taxonomy" id="418646"/>
    <lineage>
        <taxon>Bacteria</taxon>
        <taxon>Pseudomonadati</taxon>
        <taxon>Pseudomonadota</taxon>
        <taxon>Gammaproteobacteria</taxon>
        <taxon>Lysobacterales</taxon>
        <taxon>Rhodanobacteraceae</taxon>
        <taxon>Rhodanobacter</taxon>
    </lineage>
</organism>
<reference evidence="2" key="1">
    <citation type="journal article" date="2019" name="Int. J. Syst. Evol. Microbiol.">
        <title>The Global Catalogue of Microorganisms (GCM) 10K type strain sequencing project: providing services to taxonomists for standard genome sequencing and annotation.</title>
        <authorList>
            <consortium name="The Broad Institute Genomics Platform"/>
            <consortium name="The Broad Institute Genome Sequencing Center for Infectious Disease"/>
            <person name="Wu L."/>
            <person name="Ma J."/>
        </authorList>
    </citation>
    <scope>NUCLEOTIDE SEQUENCE [LARGE SCALE GENOMIC DNA]</scope>
    <source>
        <strain evidence="2">CGMCC 1.16619</strain>
    </source>
</reference>
<dbReference type="EC" id="1.14.-.-" evidence="1"/>
<keyword evidence="1" id="KW-0560">Oxidoreductase</keyword>
<dbReference type="RefSeq" id="WP_377321541.1">
    <property type="nucleotide sequence ID" value="NZ_JBHSNF010000003.1"/>
</dbReference>
<dbReference type="Proteomes" id="UP001596114">
    <property type="component" value="Unassembled WGS sequence"/>
</dbReference>
<dbReference type="Gene3D" id="3.30.70.100">
    <property type="match status" value="1"/>
</dbReference>
<sequence length="111" mass="12636">MFVAIYRWRLHPEREQDFVANWHRITRLGLAAGSGGSSLFKDAQGRWVAIARWPSREARDRFFAQMDAHDAEPEMTGRARLAVLERLPAEELDGVLDCWAPFPDTTPAPDS</sequence>
<name>A0ABW0QQA1_9GAMM</name>
<dbReference type="InterPro" id="IPR011008">
    <property type="entry name" value="Dimeric_a/b-barrel"/>
</dbReference>
<protein>
    <submittedName>
        <fullName evidence="1">Antibiotic biosynthesis monooxygenase family protein</fullName>
        <ecNumber evidence="1">1.14.-.-</ecNumber>
    </submittedName>
</protein>
<dbReference type="GO" id="GO:0004497">
    <property type="term" value="F:monooxygenase activity"/>
    <property type="evidence" value="ECO:0007669"/>
    <property type="project" value="UniProtKB-KW"/>
</dbReference>
<proteinExistence type="predicted"/>
<evidence type="ECO:0000313" key="2">
    <source>
        <dbReference type="Proteomes" id="UP001596114"/>
    </source>
</evidence>
<keyword evidence="2" id="KW-1185">Reference proteome</keyword>
<keyword evidence="1" id="KW-0503">Monooxygenase</keyword>
<dbReference type="EMBL" id="JBHSNF010000003">
    <property type="protein sequence ID" value="MFC5527161.1"/>
    <property type="molecule type" value="Genomic_DNA"/>
</dbReference>
<accession>A0ABW0QQA1</accession>